<dbReference type="RefSeq" id="WP_097167814.1">
    <property type="nucleotide sequence ID" value="NZ_PSUJ01000033.1"/>
</dbReference>
<comment type="caution">
    <text evidence="1">The sequence shown here is derived from an EMBL/GenBank/DDBJ whole genome shotgun (WGS) entry which is preliminary data.</text>
</comment>
<gene>
    <name evidence="1" type="ORF">C5C40_12630</name>
</gene>
<protein>
    <submittedName>
        <fullName evidence="1">Uncharacterized protein</fullName>
    </submittedName>
</protein>
<evidence type="ECO:0000313" key="2">
    <source>
        <dbReference type="Proteomes" id="UP000239698"/>
    </source>
</evidence>
<name>A0ABX5ABE0_RATRA</name>
<reference evidence="1 2" key="1">
    <citation type="submission" date="2018-02" db="EMBL/GenBank/DDBJ databases">
        <title>Bacteriophage NCPPB3778 and a type I-E CRISPR drive the evolution of the US Biological Select Agent, Rathayibacter toxicus.</title>
        <authorList>
            <person name="Davis E.W.II."/>
            <person name="Tabima J.F."/>
            <person name="Weisberg A.J."/>
            <person name="Lopes L.D."/>
            <person name="Wiseman M.S."/>
            <person name="Wiseman M.S."/>
            <person name="Pupko T."/>
            <person name="Belcher M.S."/>
            <person name="Sechler A.J."/>
            <person name="Tancos M.A."/>
            <person name="Schroeder B.K."/>
            <person name="Murray T.D."/>
            <person name="Luster D.G."/>
            <person name="Schneider W.L."/>
            <person name="Rogers E."/>
            <person name="Andreote F.D."/>
            <person name="Grunwald N.J."/>
            <person name="Putnam M.L."/>
            <person name="Chang J.H."/>
        </authorList>
    </citation>
    <scope>NUCLEOTIDE SEQUENCE [LARGE SCALE GENOMIC DNA]</scope>
    <source>
        <strain evidence="1 2">AY1D6</strain>
    </source>
</reference>
<proteinExistence type="predicted"/>
<dbReference type="EMBL" id="PSVT01000032">
    <property type="protein sequence ID" value="PPH74819.1"/>
    <property type="molecule type" value="Genomic_DNA"/>
</dbReference>
<organism evidence="1 2">
    <name type="scientific">Rathayibacter rathayi</name>
    <name type="common">Corynebacterium rathayi</name>
    <dbReference type="NCBI Taxonomy" id="33887"/>
    <lineage>
        <taxon>Bacteria</taxon>
        <taxon>Bacillati</taxon>
        <taxon>Actinomycetota</taxon>
        <taxon>Actinomycetes</taxon>
        <taxon>Micrococcales</taxon>
        <taxon>Microbacteriaceae</taxon>
        <taxon>Rathayibacter</taxon>
    </lineage>
</organism>
<sequence length="226" mass="24651">MIFSQGKWLCYECNNVRMAGLEDAALPTVVKIVRGESVEFDAATAEAVASWAVVASILRAQLVPDGARYDPAAARHFRQNGLAEAGAAVWLVSAAEDPTVRAPGTAASSYWRAPDLSGGIAQHWLKPLCVVVASEDHRDRVAERIWTLRDAALPLYPPAETRRWPSGRSAPDRVLMRATNLDERTVTARAAFRPTERPPAGRTRTIIPPWLDVTVRWSACRAAVSG</sequence>
<evidence type="ECO:0000313" key="1">
    <source>
        <dbReference type="EMBL" id="PPH74819.1"/>
    </source>
</evidence>
<dbReference type="Proteomes" id="UP000239698">
    <property type="component" value="Unassembled WGS sequence"/>
</dbReference>
<keyword evidence="2" id="KW-1185">Reference proteome</keyword>
<accession>A0ABX5ABE0</accession>